<keyword evidence="3" id="KW-1185">Reference proteome</keyword>
<feature type="domain" description="DUF222" evidence="1">
    <location>
        <begin position="108"/>
        <end position="308"/>
    </location>
</feature>
<dbReference type="InterPro" id="IPR003615">
    <property type="entry name" value="HNH_nuc"/>
</dbReference>
<evidence type="ECO:0000313" key="2">
    <source>
        <dbReference type="EMBL" id="GAA4285913.1"/>
    </source>
</evidence>
<dbReference type="Proteomes" id="UP001499841">
    <property type="component" value="Unassembled WGS sequence"/>
</dbReference>
<accession>A0ABP8EQF4</accession>
<protein>
    <recommendedName>
        <fullName evidence="1">DUF222 domain-containing protein</fullName>
    </recommendedName>
</protein>
<dbReference type="EMBL" id="BAABBA010000001">
    <property type="protein sequence ID" value="GAA4285913.1"/>
    <property type="molecule type" value="Genomic_DNA"/>
</dbReference>
<dbReference type="Gene3D" id="1.10.30.50">
    <property type="match status" value="1"/>
</dbReference>
<dbReference type="CDD" id="cd00085">
    <property type="entry name" value="HNHc"/>
    <property type="match status" value="1"/>
</dbReference>
<dbReference type="Pfam" id="PF02720">
    <property type="entry name" value="DUF222"/>
    <property type="match status" value="1"/>
</dbReference>
<reference evidence="3" key="1">
    <citation type="journal article" date="2019" name="Int. J. Syst. Evol. Microbiol.">
        <title>The Global Catalogue of Microorganisms (GCM) 10K type strain sequencing project: providing services to taxonomists for standard genome sequencing and annotation.</title>
        <authorList>
            <consortium name="The Broad Institute Genomics Platform"/>
            <consortium name="The Broad Institute Genome Sequencing Center for Infectious Disease"/>
            <person name="Wu L."/>
            <person name="Ma J."/>
        </authorList>
    </citation>
    <scope>NUCLEOTIDE SEQUENCE [LARGE SCALE GENOMIC DNA]</scope>
    <source>
        <strain evidence="3">JCM 17459</strain>
    </source>
</reference>
<evidence type="ECO:0000259" key="1">
    <source>
        <dbReference type="Pfam" id="PF02720"/>
    </source>
</evidence>
<gene>
    <name evidence="2" type="ORF">GCM10022262_02720</name>
</gene>
<sequence length="573" mass="58048">MAGGTGQEDDVGPGPERCLWCRLGAGCGRHGSVGAAAEGPVGAALSREEETAGLLGGALPDGELMELLLSVDPGEVDDYAAVEVVAAFKRVEAAAAAGAARAAAALAGRDSMHGRLVTRRSVKELDFAADELAMRLGVTRAEAAKLVDLGEAFTGVLAPTGEALAAGQIDARKAAMIVTALSGQPGPVAWGVQDAVLPGAPRRTHPQLQRDINAALVQASPQDARDRERRAAVKRHVTHLQPGVDGTASVHVVGPAHELVVLDATLQAAAVAGRAAGDARSADQLRFDALIAMSAATLAAGRIGPAPGPSGPTGTFALSDRVKINVTVPLAVALPADVDPEAARTGCCGASLVAVGADRHGTSGTAGVGEAGARGQGGAGGLGGVGGLGGAGGLGEDGGSCGAPVRAPHPMDTFGDEPDEPVAYIDGVGPVTPEVARALAAGGTWRRIVVDPFTDTVLDVGRTVYRPPADLARLVRERDGTCVAPGCSVPARSCQLDHTLSWLNGGPTAAWNLASMCERDHSGKSSGAFRVEQPAPGELIWTTPSGHRYRRTPDGRVTALPREGWECADEPPF</sequence>
<name>A0ABP8EQF4_9MICO</name>
<organism evidence="2 3">
    <name type="scientific">Georgenia daeguensis</name>
    <dbReference type="NCBI Taxonomy" id="908355"/>
    <lineage>
        <taxon>Bacteria</taxon>
        <taxon>Bacillati</taxon>
        <taxon>Actinomycetota</taxon>
        <taxon>Actinomycetes</taxon>
        <taxon>Micrococcales</taxon>
        <taxon>Bogoriellaceae</taxon>
        <taxon>Georgenia</taxon>
    </lineage>
</organism>
<comment type="caution">
    <text evidence="2">The sequence shown here is derived from an EMBL/GenBank/DDBJ whole genome shotgun (WGS) entry which is preliminary data.</text>
</comment>
<proteinExistence type="predicted"/>
<dbReference type="InterPro" id="IPR003870">
    <property type="entry name" value="DUF222"/>
</dbReference>
<evidence type="ECO:0000313" key="3">
    <source>
        <dbReference type="Proteomes" id="UP001499841"/>
    </source>
</evidence>